<sequence>MKKEFFNLRASDKISLWRSIPDTRDGLCKSISYPLDLPSTSVVIVFKNERWSPVLRTVYSVLNRSPKHLLKEVILVDDQSDIEEMGQRLDDYCEEHFGELVRILRAPTRLGLIKAKNYGARNATGDVVVFLDAHCEANTG</sequence>
<dbReference type="AlphaFoldDB" id="A0A8S3JCV7"/>
<dbReference type="Gene3D" id="3.90.550.10">
    <property type="entry name" value="Spore Coat Polysaccharide Biosynthesis Protein SpsA, Chain A"/>
    <property type="match status" value="1"/>
</dbReference>
<dbReference type="PANTHER" id="PTHR11675:SF43">
    <property type="entry name" value="POLYPEPTIDE N-ACETYLGALACTOSAMINYLTRANSFERASE 1"/>
    <property type="match status" value="1"/>
</dbReference>
<dbReference type="GO" id="GO:0004653">
    <property type="term" value="F:polypeptide N-acetylgalactosaminyltransferase activity"/>
    <property type="evidence" value="ECO:0007669"/>
    <property type="project" value="TreeGrafter"/>
</dbReference>
<dbReference type="Proteomes" id="UP000681720">
    <property type="component" value="Unassembled WGS sequence"/>
</dbReference>
<dbReference type="Pfam" id="PF00535">
    <property type="entry name" value="Glycos_transf_2"/>
    <property type="match status" value="1"/>
</dbReference>
<dbReference type="EMBL" id="CAJOBJ010359617">
    <property type="protein sequence ID" value="CAF5217111.1"/>
    <property type="molecule type" value="Genomic_DNA"/>
</dbReference>
<evidence type="ECO:0000259" key="2">
    <source>
        <dbReference type="Pfam" id="PF00535"/>
    </source>
</evidence>
<evidence type="ECO:0000313" key="4">
    <source>
        <dbReference type="Proteomes" id="UP000681720"/>
    </source>
</evidence>
<dbReference type="InterPro" id="IPR029044">
    <property type="entry name" value="Nucleotide-diphossugar_trans"/>
</dbReference>
<accession>A0A8S3JCV7</accession>
<evidence type="ECO:0000313" key="3">
    <source>
        <dbReference type="EMBL" id="CAF5217111.1"/>
    </source>
</evidence>
<name>A0A8S3JCV7_9BILA</name>
<keyword evidence="1" id="KW-1015">Disulfide bond</keyword>
<organism evidence="3 4">
    <name type="scientific">Rotaria magnacalcarata</name>
    <dbReference type="NCBI Taxonomy" id="392030"/>
    <lineage>
        <taxon>Eukaryota</taxon>
        <taxon>Metazoa</taxon>
        <taxon>Spiralia</taxon>
        <taxon>Gnathifera</taxon>
        <taxon>Rotifera</taxon>
        <taxon>Eurotatoria</taxon>
        <taxon>Bdelloidea</taxon>
        <taxon>Philodinida</taxon>
        <taxon>Philodinidae</taxon>
        <taxon>Rotaria</taxon>
    </lineage>
</organism>
<dbReference type="InterPro" id="IPR001173">
    <property type="entry name" value="Glyco_trans_2-like"/>
</dbReference>
<evidence type="ECO:0000256" key="1">
    <source>
        <dbReference type="ARBA" id="ARBA00023157"/>
    </source>
</evidence>
<proteinExistence type="predicted"/>
<dbReference type="GO" id="GO:0005794">
    <property type="term" value="C:Golgi apparatus"/>
    <property type="evidence" value="ECO:0007669"/>
    <property type="project" value="TreeGrafter"/>
</dbReference>
<reference evidence="3" key="1">
    <citation type="submission" date="2021-02" db="EMBL/GenBank/DDBJ databases">
        <authorList>
            <person name="Nowell W R."/>
        </authorList>
    </citation>
    <scope>NUCLEOTIDE SEQUENCE</scope>
</reference>
<feature type="domain" description="Glycosyltransferase 2-like" evidence="2">
    <location>
        <begin position="41"/>
        <end position="138"/>
    </location>
</feature>
<gene>
    <name evidence="3" type="ORF">GIL414_LOCUS82250</name>
</gene>
<dbReference type="GO" id="GO:0006493">
    <property type="term" value="P:protein O-linked glycosylation"/>
    <property type="evidence" value="ECO:0007669"/>
    <property type="project" value="TreeGrafter"/>
</dbReference>
<comment type="caution">
    <text evidence="3">The sequence shown here is derived from an EMBL/GenBank/DDBJ whole genome shotgun (WGS) entry which is preliminary data.</text>
</comment>
<dbReference type="SUPFAM" id="SSF53448">
    <property type="entry name" value="Nucleotide-diphospho-sugar transferases"/>
    <property type="match status" value="1"/>
</dbReference>
<dbReference type="PANTHER" id="PTHR11675">
    <property type="entry name" value="N-ACETYLGALACTOSAMINYLTRANSFERASE"/>
    <property type="match status" value="1"/>
</dbReference>
<feature type="non-terminal residue" evidence="3">
    <location>
        <position position="1"/>
    </location>
</feature>
<protein>
    <recommendedName>
        <fullName evidence="2">Glycosyltransferase 2-like domain-containing protein</fullName>
    </recommendedName>
</protein>